<accession>A0ABW2FPM0</accession>
<feature type="transmembrane region" description="Helical" evidence="6">
    <location>
        <begin position="430"/>
        <end position="449"/>
    </location>
</feature>
<proteinExistence type="predicted"/>
<dbReference type="SUPFAM" id="SSF103473">
    <property type="entry name" value="MFS general substrate transporter"/>
    <property type="match status" value="1"/>
</dbReference>
<comment type="caution">
    <text evidence="8">The sequence shown here is derived from an EMBL/GenBank/DDBJ whole genome shotgun (WGS) entry which is preliminary data.</text>
</comment>
<dbReference type="PRINTS" id="PR01036">
    <property type="entry name" value="TCRTETB"/>
</dbReference>
<feature type="transmembrane region" description="Helical" evidence="6">
    <location>
        <begin position="268"/>
        <end position="293"/>
    </location>
</feature>
<evidence type="ECO:0000256" key="5">
    <source>
        <dbReference type="ARBA" id="ARBA00023251"/>
    </source>
</evidence>
<organism evidence="8 9">
    <name type="scientific">Kitasatospora paranensis</name>
    <dbReference type="NCBI Taxonomy" id="258053"/>
    <lineage>
        <taxon>Bacteria</taxon>
        <taxon>Bacillati</taxon>
        <taxon>Actinomycetota</taxon>
        <taxon>Actinomycetes</taxon>
        <taxon>Kitasatosporales</taxon>
        <taxon>Streptomycetaceae</taxon>
        <taxon>Kitasatospora</taxon>
    </lineage>
</organism>
<dbReference type="PROSITE" id="PS50850">
    <property type="entry name" value="MFS"/>
    <property type="match status" value="1"/>
</dbReference>
<feature type="transmembrane region" description="Helical" evidence="6">
    <location>
        <begin position="357"/>
        <end position="375"/>
    </location>
</feature>
<keyword evidence="3 6" id="KW-1133">Transmembrane helix</keyword>
<dbReference type="InterPro" id="IPR011701">
    <property type="entry name" value="MFS"/>
</dbReference>
<feature type="transmembrane region" description="Helical" evidence="6">
    <location>
        <begin position="333"/>
        <end position="351"/>
    </location>
</feature>
<evidence type="ECO:0000313" key="9">
    <source>
        <dbReference type="Proteomes" id="UP001596435"/>
    </source>
</evidence>
<feature type="transmembrane region" description="Helical" evidence="6">
    <location>
        <begin position="395"/>
        <end position="418"/>
    </location>
</feature>
<name>A0ABW2FPM0_9ACTN</name>
<gene>
    <name evidence="8" type="ORF">ACFQMG_01710</name>
</gene>
<dbReference type="PANTHER" id="PTHR42718:SF49">
    <property type="entry name" value="EXPORT PROTEIN"/>
    <property type="match status" value="1"/>
</dbReference>
<dbReference type="Pfam" id="PF07690">
    <property type="entry name" value="MFS_1"/>
    <property type="match status" value="1"/>
</dbReference>
<keyword evidence="9" id="KW-1185">Reference proteome</keyword>
<feature type="transmembrane region" description="Helical" evidence="6">
    <location>
        <begin position="138"/>
        <end position="156"/>
    </location>
</feature>
<evidence type="ECO:0000313" key="8">
    <source>
        <dbReference type="EMBL" id="MFC7178275.1"/>
    </source>
</evidence>
<dbReference type="InterPro" id="IPR020846">
    <property type="entry name" value="MFS_dom"/>
</dbReference>
<evidence type="ECO:0000256" key="4">
    <source>
        <dbReference type="ARBA" id="ARBA00023136"/>
    </source>
</evidence>
<feature type="transmembrane region" description="Helical" evidence="6">
    <location>
        <begin position="80"/>
        <end position="103"/>
    </location>
</feature>
<keyword evidence="4 6" id="KW-0472">Membrane</keyword>
<feature type="transmembrane region" description="Helical" evidence="6">
    <location>
        <begin position="48"/>
        <end position="68"/>
    </location>
</feature>
<comment type="subcellular location">
    <subcellularLocation>
        <location evidence="1">Cell membrane</location>
        <topology evidence="1">Multi-pass membrane protein</topology>
    </subcellularLocation>
</comment>
<feature type="transmembrane region" description="Helical" evidence="6">
    <location>
        <begin position="225"/>
        <end position="247"/>
    </location>
</feature>
<dbReference type="EMBL" id="JBHTAJ010000002">
    <property type="protein sequence ID" value="MFC7178275.1"/>
    <property type="molecule type" value="Genomic_DNA"/>
</dbReference>
<dbReference type="InterPro" id="IPR036259">
    <property type="entry name" value="MFS_trans_sf"/>
</dbReference>
<reference evidence="9" key="1">
    <citation type="journal article" date="2019" name="Int. J. Syst. Evol. Microbiol.">
        <title>The Global Catalogue of Microorganisms (GCM) 10K type strain sequencing project: providing services to taxonomists for standard genome sequencing and annotation.</title>
        <authorList>
            <consortium name="The Broad Institute Genomics Platform"/>
            <consortium name="The Broad Institute Genome Sequencing Center for Infectious Disease"/>
            <person name="Wu L."/>
            <person name="Ma J."/>
        </authorList>
    </citation>
    <scope>NUCLEOTIDE SEQUENCE [LARGE SCALE GENOMIC DNA]</scope>
    <source>
        <strain evidence="9">CGMCC 1.12859</strain>
    </source>
</reference>
<feature type="domain" description="Major facilitator superfamily (MFS) profile" evidence="7">
    <location>
        <begin position="14"/>
        <end position="453"/>
    </location>
</feature>
<feature type="transmembrane region" description="Helical" evidence="6">
    <location>
        <begin position="168"/>
        <end position="188"/>
    </location>
</feature>
<sequence length="466" mass="47332">MTVGHRERTVRAGAFAAVSVALFCIQVDFFALNLAIPGIAAELRVTAAAAQWTLSAYMLAIGCLFIVGGRLGDLFGRRPVLLCGLGLFAAASAGCAAAPGLGALVACRIVQGVGAALVFPTSVSVISNTFPDATRSRALGAAFGVANLGTALGPFVGGGLTDGPGWRWIFWLLAPLSGAALLTAAVFVPDSRDESAPRQIDLPGCAAVVGCLAALTLAVERGSAWGWGSARTLVLLGASVGCGVLFVRHERRVPHPLVDFRLFRNLSFDLVTAMGSVCNMGYGVTVFLATLSLQEVRGLSALAAGAVFLAPALVVALTGPLGGRLATRMRPTAVMAAAGVVAGTGMVALAAVESWWLYVPVFAWCGLGLGLGWTFSSVATQQVVSPARAGEASGVVLTCLVTLGAVALAAAASAITALTPRHSPQDAYDTVLRTGGAVILAAALVVAVVHRRLVSLGVLPPARGRG</sequence>
<evidence type="ECO:0000259" key="7">
    <source>
        <dbReference type="PROSITE" id="PS50850"/>
    </source>
</evidence>
<protein>
    <submittedName>
        <fullName evidence="8">MFS transporter</fullName>
    </submittedName>
</protein>
<dbReference type="Proteomes" id="UP001596435">
    <property type="component" value="Unassembled WGS sequence"/>
</dbReference>
<keyword evidence="5" id="KW-0046">Antibiotic resistance</keyword>
<evidence type="ECO:0000256" key="6">
    <source>
        <dbReference type="SAM" id="Phobius"/>
    </source>
</evidence>
<dbReference type="RefSeq" id="WP_345708894.1">
    <property type="nucleotide sequence ID" value="NZ_BAABKV010000001.1"/>
</dbReference>
<dbReference type="PANTHER" id="PTHR42718">
    <property type="entry name" value="MAJOR FACILITATOR SUPERFAMILY MULTIDRUG TRANSPORTER MFSC"/>
    <property type="match status" value="1"/>
</dbReference>
<evidence type="ECO:0000256" key="3">
    <source>
        <dbReference type="ARBA" id="ARBA00022989"/>
    </source>
</evidence>
<dbReference type="Gene3D" id="1.20.1250.20">
    <property type="entry name" value="MFS general substrate transporter like domains"/>
    <property type="match status" value="1"/>
</dbReference>
<evidence type="ECO:0000256" key="1">
    <source>
        <dbReference type="ARBA" id="ARBA00004651"/>
    </source>
</evidence>
<feature type="transmembrane region" description="Helical" evidence="6">
    <location>
        <begin position="200"/>
        <end position="219"/>
    </location>
</feature>
<feature type="transmembrane region" description="Helical" evidence="6">
    <location>
        <begin position="299"/>
        <end position="321"/>
    </location>
</feature>
<evidence type="ECO:0000256" key="2">
    <source>
        <dbReference type="ARBA" id="ARBA00022692"/>
    </source>
</evidence>
<feature type="transmembrane region" description="Helical" evidence="6">
    <location>
        <begin position="12"/>
        <end position="36"/>
    </location>
</feature>
<keyword evidence="2 6" id="KW-0812">Transmembrane</keyword>
<dbReference type="Gene3D" id="1.20.1720.10">
    <property type="entry name" value="Multidrug resistance protein D"/>
    <property type="match status" value="1"/>
</dbReference>
<dbReference type="CDD" id="cd17321">
    <property type="entry name" value="MFS_MMR_MDR_like"/>
    <property type="match status" value="1"/>
</dbReference>
<feature type="transmembrane region" description="Helical" evidence="6">
    <location>
        <begin position="109"/>
        <end position="126"/>
    </location>
</feature>